<evidence type="ECO:0000256" key="10">
    <source>
        <dbReference type="SAM" id="SignalP"/>
    </source>
</evidence>
<dbReference type="InterPro" id="IPR013783">
    <property type="entry name" value="Ig-like_fold"/>
</dbReference>
<feature type="active site" description="Charge relay system" evidence="6 7">
    <location>
        <position position="609"/>
    </location>
</feature>
<evidence type="ECO:0000256" key="8">
    <source>
        <dbReference type="RuleBase" id="RU003355"/>
    </source>
</evidence>
<accession>A0A251YDN9</accession>
<dbReference type="Gene3D" id="2.60.40.2700">
    <property type="match status" value="1"/>
</dbReference>
<dbReference type="SUPFAM" id="SSF54897">
    <property type="entry name" value="Protease propeptides/inhibitors"/>
    <property type="match status" value="1"/>
</dbReference>
<dbReference type="PROSITE" id="PS00136">
    <property type="entry name" value="SUBTILASE_ASP"/>
    <property type="match status" value="1"/>
</dbReference>
<dbReference type="RefSeq" id="WP_086520245.1">
    <property type="nucleotide sequence ID" value="NZ_MDJW01000004.1"/>
</dbReference>
<name>A0A251YDN9_9MICO</name>
<protein>
    <submittedName>
        <fullName evidence="15">Minor extracellular protease vpr</fullName>
    </submittedName>
</protein>
<dbReference type="EMBL" id="MDJW01000004">
    <property type="protein sequence ID" value="OUE22273.1"/>
    <property type="molecule type" value="Genomic_DNA"/>
</dbReference>
<dbReference type="Gene3D" id="3.40.50.200">
    <property type="entry name" value="Peptidase S8/S53 domain"/>
    <property type="match status" value="1"/>
</dbReference>
<dbReference type="CDD" id="cd02120">
    <property type="entry name" value="PA_subtilisin_like"/>
    <property type="match status" value="1"/>
</dbReference>
<dbReference type="PROSITE" id="PS51892">
    <property type="entry name" value="SUBTILASE"/>
    <property type="match status" value="1"/>
</dbReference>
<feature type="chain" id="PRO_5011562190" evidence="10">
    <location>
        <begin position="42"/>
        <end position="1199"/>
    </location>
</feature>
<dbReference type="GO" id="GO:0005975">
    <property type="term" value="P:carbohydrate metabolic process"/>
    <property type="evidence" value="ECO:0007669"/>
    <property type="project" value="UniProtKB-ARBA"/>
</dbReference>
<feature type="domain" description="PA" evidence="12">
    <location>
        <begin position="442"/>
        <end position="529"/>
    </location>
</feature>
<dbReference type="Gene3D" id="2.60.40.10">
    <property type="entry name" value="Immunoglobulins"/>
    <property type="match status" value="1"/>
</dbReference>
<feature type="active site" description="Charge relay system" evidence="6 7">
    <location>
        <position position="284"/>
    </location>
</feature>
<dbReference type="PROSITE" id="PS00138">
    <property type="entry name" value="SUBTILASE_SER"/>
    <property type="match status" value="1"/>
</dbReference>
<keyword evidence="5 7" id="KW-0720">Serine protease</keyword>
<proteinExistence type="inferred from homology"/>
<dbReference type="GO" id="GO:0006508">
    <property type="term" value="P:proteolysis"/>
    <property type="evidence" value="ECO:0007669"/>
    <property type="project" value="UniProtKB-KW"/>
</dbReference>
<dbReference type="Gene3D" id="3.50.30.30">
    <property type="match status" value="1"/>
</dbReference>
<dbReference type="Pfam" id="PF05922">
    <property type="entry name" value="Inhibitor_I9"/>
    <property type="match status" value="1"/>
</dbReference>
<dbReference type="AlphaFoldDB" id="A0A251YDN9"/>
<dbReference type="Gene3D" id="3.30.70.80">
    <property type="entry name" value="Peptidase S8 propeptide/proteinase inhibitor I9"/>
    <property type="match status" value="1"/>
</dbReference>
<evidence type="ECO:0000256" key="6">
    <source>
        <dbReference type="PIRSR" id="PIRSR615500-1"/>
    </source>
</evidence>
<dbReference type="SUPFAM" id="SSF52743">
    <property type="entry name" value="Subtilisin-like"/>
    <property type="match status" value="1"/>
</dbReference>
<dbReference type="InterPro" id="IPR010259">
    <property type="entry name" value="S8pro/Inhibitor_I9"/>
</dbReference>
<evidence type="ECO:0000259" key="12">
    <source>
        <dbReference type="Pfam" id="PF02225"/>
    </source>
</evidence>
<evidence type="ECO:0000313" key="16">
    <source>
        <dbReference type="Proteomes" id="UP000194837"/>
    </source>
</evidence>
<feature type="domain" description="Peptidase S8/S53" evidence="11">
    <location>
        <begin position="185"/>
        <end position="662"/>
    </location>
</feature>
<feature type="region of interest" description="Disordered" evidence="9">
    <location>
        <begin position="263"/>
        <end position="291"/>
    </location>
</feature>
<evidence type="ECO:0000259" key="11">
    <source>
        <dbReference type="Pfam" id="PF00082"/>
    </source>
</evidence>
<evidence type="ECO:0000256" key="5">
    <source>
        <dbReference type="ARBA" id="ARBA00022825"/>
    </source>
</evidence>
<dbReference type="GO" id="GO:0004252">
    <property type="term" value="F:serine-type endopeptidase activity"/>
    <property type="evidence" value="ECO:0007669"/>
    <property type="project" value="UniProtKB-UniRule"/>
</dbReference>
<feature type="signal peptide" evidence="10">
    <location>
        <begin position="1"/>
        <end position="41"/>
    </location>
</feature>
<sequence length="1199" mass="119492">MPIHRDPLRPDRRRRLRASRPIAACVVAFALVAAGTTTASAADAPTATLPVGAGDGSYLVTLRDQPASAYDGTLDGLAPTRVEPGARLDAQSDAVQRYSDHLTQRQDSAAEAAGVTPTNRYSLTVNGFSAKLTAAQVQALGHDRDVLSVEPDRTLHTTSTPDSRFLGLEGDGGLWSKVGGVDKAGQGTVVGVIDTGIAPDNPSFAGKPLGSAPGADPYLDGSRIDFRKGDGTVFHGTCQTGDGFTAADCSTKIVAARSFEAGRAASGDPNGPQEKVSPLDTAGHGSHTASTAAGDAGVAATAGTIQQTIAGIAPAAKIAAYKVCWSGPDPTKETDDGCELSDIVAGIEQATADGVDVINMSLGGDGKPEDAFQRALLGAADAGVFVAASAGNSGPDAGTVANTEPWITTVAASSVPRNYSGTVTLGSGATFAGASATVGSPVSGPLVRAVDSGVTGAASPELCGAGTLDPAKVRGRIVQCDRGIVNRIDKSAEVKRAGGIGMVLTNVKPDSQDLDLHTVPTVHLDADARQTIVDYAAKAGATVTLTDGNTTGVERPAPQVAGFSSRGASEEVDGGDTIKPDITAPGVGILAAVSDAGGKPAFAPYSGTSMSSPHIAGFGLVYLGVHPKASPAEVKSALMTTATDTLDANGEPASDPFAQGAGQIAPDRFLQPGLFYPSGAKDWAAYAAATGLALPNPVAPVAPSQLNLPSIGVGKLMGSTTVTRTVTSLTAGTWTASVQGVSQADVKVTPARLTFTAPGQTKSFQVRITAKRGAPSDAWSTGSLTWSGSAGTVRSPIAVRPTAIIAPATVDGTGTSGKADVTVDAGITGRIPLTTTGLVSGELLSDGDTGHPGHSGTVTATDADGAEITVKAGEKALVLDAAPVDGASDLLLALQKVGKSADDRKLISLQQTSSLSERIVVPAPEAGDYIVTVEASKLAGSATSVDYDLTRYDVQGTGGEGSFAVSPAQLPVTAGKKASYTASWSGLAAGKSYVGLVSYGGSAATTLVGVTTPAASAAPAASAPPAISGTPDVGQTLTASTGTWTPAGVTLATQWLSNGTPIAGATASTFRVTSAVAGTALAVQVTATAPDGQKGVATSPTITARDVATVHLQATQPRGAASGTVHVQVSVTSAAKQAATGVVRVTVDGTEHDVPLDGSGAGCADLTGVAPGTRTVQASYAGDHLVGGGTSRAQRILVR</sequence>
<dbReference type="InterPro" id="IPR000209">
    <property type="entry name" value="Peptidase_S8/S53_dom"/>
</dbReference>
<dbReference type="PANTHER" id="PTHR10795">
    <property type="entry name" value="PROPROTEIN CONVERTASE SUBTILISIN/KEXIN"/>
    <property type="match status" value="1"/>
</dbReference>
<comment type="similarity">
    <text evidence="1 7 8">Belongs to the peptidase S8 family.</text>
</comment>
<dbReference type="PRINTS" id="PR00723">
    <property type="entry name" value="SUBTILISIN"/>
</dbReference>
<feature type="domain" description="Inhibitor I9" evidence="13">
    <location>
        <begin position="58"/>
        <end position="157"/>
    </location>
</feature>
<dbReference type="InterPro" id="IPR045051">
    <property type="entry name" value="SBT"/>
</dbReference>
<dbReference type="InterPro" id="IPR041469">
    <property type="entry name" value="Subtilisin-like_FN3"/>
</dbReference>
<dbReference type="InterPro" id="IPR015500">
    <property type="entry name" value="Peptidase_S8_subtilisin-rel"/>
</dbReference>
<feature type="region of interest" description="Disordered" evidence="9">
    <location>
        <begin position="547"/>
        <end position="579"/>
    </location>
</feature>
<evidence type="ECO:0000313" key="15">
    <source>
        <dbReference type="EMBL" id="OUE22273.1"/>
    </source>
</evidence>
<evidence type="ECO:0000256" key="7">
    <source>
        <dbReference type="PROSITE-ProRule" id="PRU01240"/>
    </source>
</evidence>
<comment type="caution">
    <text evidence="15">The sequence shown here is derived from an EMBL/GenBank/DDBJ whole genome shotgun (WGS) entry which is preliminary data.</text>
</comment>
<dbReference type="InterPro" id="IPR023828">
    <property type="entry name" value="Peptidase_S8_Ser-AS"/>
</dbReference>
<dbReference type="InterPro" id="IPR023827">
    <property type="entry name" value="Peptidase_S8_Asp-AS"/>
</dbReference>
<feature type="domain" description="Subtilisin-like protease fibronectin type-III" evidence="14">
    <location>
        <begin position="705"/>
        <end position="799"/>
    </location>
</feature>
<feature type="active site" description="Charge relay system" evidence="6 7">
    <location>
        <position position="194"/>
    </location>
</feature>
<dbReference type="InterPro" id="IPR003137">
    <property type="entry name" value="PA_domain"/>
</dbReference>
<dbReference type="Pfam" id="PF00082">
    <property type="entry name" value="Peptidase_S8"/>
    <property type="match status" value="1"/>
</dbReference>
<keyword evidence="4 7" id="KW-0378">Hydrolase</keyword>
<evidence type="ECO:0000256" key="3">
    <source>
        <dbReference type="ARBA" id="ARBA00022729"/>
    </source>
</evidence>
<evidence type="ECO:0000259" key="14">
    <source>
        <dbReference type="Pfam" id="PF17766"/>
    </source>
</evidence>
<reference evidence="15 16" key="1">
    <citation type="submission" date="2016-08" db="EMBL/GenBank/DDBJ databases">
        <title>Genome sequence of Clavibacter michiganensis spp strain CFBP7494.</title>
        <authorList>
            <person name="Thapa S.P."/>
            <person name="Coaker G."/>
            <person name="Jacques M.-A."/>
        </authorList>
    </citation>
    <scope>NUCLEOTIDE SEQUENCE [LARGE SCALE GENOMIC DNA]</scope>
    <source>
        <strain evidence="15">CFBP7494</strain>
    </source>
</reference>
<dbReference type="Gene3D" id="2.60.40.2310">
    <property type="match status" value="1"/>
</dbReference>
<evidence type="ECO:0000256" key="1">
    <source>
        <dbReference type="ARBA" id="ARBA00011073"/>
    </source>
</evidence>
<dbReference type="Pfam" id="PF17766">
    <property type="entry name" value="fn3_6"/>
    <property type="match status" value="1"/>
</dbReference>
<organism evidence="15 16">
    <name type="scientific">Clavibacter michiganensis</name>
    <dbReference type="NCBI Taxonomy" id="28447"/>
    <lineage>
        <taxon>Bacteria</taxon>
        <taxon>Bacillati</taxon>
        <taxon>Actinomycetota</taxon>
        <taxon>Actinomycetes</taxon>
        <taxon>Micrococcales</taxon>
        <taxon>Microbacteriaceae</taxon>
        <taxon>Clavibacter</taxon>
    </lineage>
</organism>
<keyword evidence="3 10" id="KW-0732">Signal</keyword>
<dbReference type="Pfam" id="PF02225">
    <property type="entry name" value="PA"/>
    <property type="match status" value="1"/>
</dbReference>
<dbReference type="InterPro" id="IPR036852">
    <property type="entry name" value="Peptidase_S8/S53_dom_sf"/>
</dbReference>
<evidence type="ECO:0000256" key="2">
    <source>
        <dbReference type="ARBA" id="ARBA00022670"/>
    </source>
</evidence>
<dbReference type="Proteomes" id="UP000194837">
    <property type="component" value="Unassembled WGS sequence"/>
</dbReference>
<evidence type="ECO:0000256" key="9">
    <source>
        <dbReference type="SAM" id="MobiDB-lite"/>
    </source>
</evidence>
<evidence type="ECO:0000256" key="4">
    <source>
        <dbReference type="ARBA" id="ARBA00022801"/>
    </source>
</evidence>
<gene>
    <name evidence="15" type="primary">vpr_2</name>
    <name evidence="15" type="ORF">BFL34_00318</name>
</gene>
<evidence type="ECO:0000259" key="13">
    <source>
        <dbReference type="Pfam" id="PF05922"/>
    </source>
</evidence>
<dbReference type="InterPro" id="IPR037045">
    <property type="entry name" value="S8pro/Inhibitor_I9_sf"/>
</dbReference>
<keyword evidence="2 7" id="KW-0645">Protease</keyword>